<dbReference type="InterPro" id="IPR052169">
    <property type="entry name" value="CW_Biosynth-Accessory"/>
</dbReference>
<dbReference type="CDD" id="cd07381">
    <property type="entry name" value="MPP_CapA"/>
    <property type="match status" value="1"/>
</dbReference>
<evidence type="ECO:0000256" key="1">
    <source>
        <dbReference type="ARBA" id="ARBA00005662"/>
    </source>
</evidence>
<sequence length="334" mass="37360">MKILFVGDINLGEYYPSIGNGPGTFAETNYLFSEVQSIIDECDFCVGNLEASITSKGWSSNNPEDLILKVKPSVAGQLKKAKFKVLQVANNHAIQHGDESFNECLKILDDLKINPVGLKSQKLVRVSANDVSIGFLAASDVPDNTYRDQDTYQKINEEFSRLVKESVSEVDHLVVMLHWGLEESPVPLPYQREYAKQLKEMGVSVIIGSHPHIFYEISKVNGFMSAYSLGNFIFDLCWDERLSRSGALQIEFSKNSISGKVWPISLKKNGSLPTITGSPITIDDNVVLYDNGKSVKWQRVRKVVYMAKNILKGKTRQKIRFLMSKVVSTIGISK</sequence>
<dbReference type="EMBL" id="RJUK01000003">
    <property type="protein sequence ID" value="ROQ18064.1"/>
    <property type="molecule type" value="Genomic_DNA"/>
</dbReference>
<accession>A0A3N1NDT0</accession>
<dbReference type="InterPro" id="IPR029052">
    <property type="entry name" value="Metallo-depent_PP-like"/>
</dbReference>
<organism evidence="3 4">
    <name type="scientific">Marinimicrobium koreense</name>
    <dbReference type="NCBI Taxonomy" id="306545"/>
    <lineage>
        <taxon>Bacteria</taxon>
        <taxon>Pseudomonadati</taxon>
        <taxon>Pseudomonadota</taxon>
        <taxon>Gammaproteobacteria</taxon>
        <taxon>Cellvibrionales</taxon>
        <taxon>Cellvibrionaceae</taxon>
        <taxon>Marinimicrobium</taxon>
    </lineage>
</organism>
<dbReference type="SUPFAM" id="SSF56300">
    <property type="entry name" value="Metallo-dependent phosphatases"/>
    <property type="match status" value="1"/>
</dbReference>
<keyword evidence="4" id="KW-1185">Reference proteome</keyword>
<evidence type="ECO:0000259" key="2">
    <source>
        <dbReference type="SMART" id="SM00854"/>
    </source>
</evidence>
<dbReference type="Gene3D" id="3.60.21.10">
    <property type="match status" value="1"/>
</dbReference>
<name>A0A3N1NDT0_9GAMM</name>
<gene>
    <name evidence="3" type="ORF">EDC38_3037</name>
</gene>
<proteinExistence type="inferred from homology"/>
<comment type="caution">
    <text evidence="3">The sequence shown here is derived from an EMBL/GenBank/DDBJ whole genome shotgun (WGS) entry which is preliminary data.</text>
</comment>
<dbReference type="PANTHER" id="PTHR33393:SF11">
    <property type="entry name" value="POLYGLUTAMINE SYNTHESIS ACCESSORY PROTEIN RV0574C-RELATED"/>
    <property type="match status" value="1"/>
</dbReference>
<dbReference type="AlphaFoldDB" id="A0A3N1NDT0"/>
<dbReference type="Proteomes" id="UP000273643">
    <property type="component" value="Unassembled WGS sequence"/>
</dbReference>
<reference evidence="3 4" key="1">
    <citation type="submission" date="2018-11" db="EMBL/GenBank/DDBJ databases">
        <title>Genomic Encyclopedia of Type Strains, Phase IV (KMG-IV): sequencing the most valuable type-strain genomes for metagenomic binning, comparative biology and taxonomic classification.</title>
        <authorList>
            <person name="Goeker M."/>
        </authorList>
    </citation>
    <scope>NUCLEOTIDE SEQUENCE [LARGE SCALE GENOMIC DNA]</scope>
    <source>
        <strain evidence="3 4">DSM 16974</strain>
    </source>
</reference>
<protein>
    <submittedName>
        <fullName evidence="3">Poly-gamma-glutamate synthesis protein (Capsule biosynthesis protein)</fullName>
    </submittedName>
</protein>
<feature type="domain" description="Capsule synthesis protein CapA" evidence="2">
    <location>
        <begin position="2"/>
        <end position="236"/>
    </location>
</feature>
<dbReference type="InterPro" id="IPR019079">
    <property type="entry name" value="Capsule_synth_CapA"/>
</dbReference>
<dbReference type="OrthoDB" id="9810718at2"/>
<evidence type="ECO:0000313" key="4">
    <source>
        <dbReference type="Proteomes" id="UP000273643"/>
    </source>
</evidence>
<dbReference type="RefSeq" id="WP_123639385.1">
    <property type="nucleotide sequence ID" value="NZ_RJUK01000003.1"/>
</dbReference>
<dbReference type="PANTHER" id="PTHR33393">
    <property type="entry name" value="POLYGLUTAMINE SYNTHESIS ACCESSORY PROTEIN RV0574C-RELATED"/>
    <property type="match status" value="1"/>
</dbReference>
<dbReference type="SMART" id="SM00854">
    <property type="entry name" value="PGA_cap"/>
    <property type="match status" value="1"/>
</dbReference>
<comment type="similarity">
    <text evidence="1">Belongs to the CapA family.</text>
</comment>
<dbReference type="Pfam" id="PF09587">
    <property type="entry name" value="PGA_cap"/>
    <property type="match status" value="1"/>
</dbReference>
<evidence type="ECO:0000313" key="3">
    <source>
        <dbReference type="EMBL" id="ROQ18064.1"/>
    </source>
</evidence>